<evidence type="ECO:0000259" key="3">
    <source>
        <dbReference type="Pfam" id="PF02525"/>
    </source>
</evidence>
<organism evidence="4 5">
    <name type="scientific">Sphingobacterium haloxyli</name>
    <dbReference type="NCBI Taxonomy" id="2100533"/>
    <lineage>
        <taxon>Bacteria</taxon>
        <taxon>Pseudomonadati</taxon>
        <taxon>Bacteroidota</taxon>
        <taxon>Sphingobacteriia</taxon>
        <taxon>Sphingobacteriales</taxon>
        <taxon>Sphingobacteriaceae</taxon>
        <taxon>Sphingobacterium</taxon>
    </lineage>
</organism>
<evidence type="ECO:0000256" key="2">
    <source>
        <dbReference type="ARBA" id="ARBA00023002"/>
    </source>
</evidence>
<accession>A0A2S9J4N5</accession>
<dbReference type="GO" id="GO:0005829">
    <property type="term" value="C:cytosol"/>
    <property type="evidence" value="ECO:0007669"/>
    <property type="project" value="TreeGrafter"/>
</dbReference>
<dbReference type="InterPro" id="IPR029039">
    <property type="entry name" value="Flavoprotein-like_sf"/>
</dbReference>
<dbReference type="SUPFAM" id="SSF52218">
    <property type="entry name" value="Flavoproteins"/>
    <property type="match status" value="1"/>
</dbReference>
<dbReference type="EMBL" id="PVBQ01000006">
    <property type="protein sequence ID" value="PRD47689.1"/>
    <property type="molecule type" value="Genomic_DNA"/>
</dbReference>
<dbReference type="Pfam" id="PF02525">
    <property type="entry name" value="Flavodoxin_2"/>
    <property type="match status" value="1"/>
</dbReference>
<dbReference type="Proteomes" id="UP000239711">
    <property type="component" value="Unassembled WGS sequence"/>
</dbReference>
<comment type="caution">
    <text evidence="4">The sequence shown here is derived from an EMBL/GenBank/DDBJ whole genome shotgun (WGS) entry which is preliminary data.</text>
</comment>
<dbReference type="GO" id="GO:0003955">
    <property type="term" value="F:NAD(P)H dehydrogenase (quinone) activity"/>
    <property type="evidence" value="ECO:0007669"/>
    <property type="project" value="TreeGrafter"/>
</dbReference>
<evidence type="ECO:0000313" key="5">
    <source>
        <dbReference type="Proteomes" id="UP000239711"/>
    </source>
</evidence>
<dbReference type="Gene3D" id="3.40.50.360">
    <property type="match status" value="1"/>
</dbReference>
<keyword evidence="2" id="KW-0560">Oxidoreductase</keyword>
<comment type="similarity">
    <text evidence="1">Belongs to the NAD(P)H dehydrogenase (quinone) family.</text>
</comment>
<dbReference type="AlphaFoldDB" id="A0A2S9J4N5"/>
<reference evidence="4 5" key="1">
    <citation type="submission" date="2018-02" db="EMBL/GenBank/DDBJ databases">
        <title>The draft genome of Sphingobacterium sp. 5JN-11.</title>
        <authorList>
            <person name="Liu L."/>
            <person name="Li L."/>
            <person name="Liang L."/>
            <person name="Zhang X."/>
            <person name="Wang T."/>
        </authorList>
    </citation>
    <scope>NUCLEOTIDE SEQUENCE [LARGE SCALE GENOMIC DNA]</scope>
    <source>
        <strain evidence="4 5">5JN-11</strain>
    </source>
</reference>
<evidence type="ECO:0000313" key="4">
    <source>
        <dbReference type="EMBL" id="PRD47689.1"/>
    </source>
</evidence>
<name>A0A2S9J4N5_9SPHI</name>
<evidence type="ECO:0000256" key="1">
    <source>
        <dbReference type="ARBA" id="ARBA00006252"/>
    </source>
</evidence>
<dbReference type="InterPro" id="IPR051545">
    <property type="entry name" value="NAD(P)H_dehydrogenase_qn"/>
</dbReference>
<dbReference type="PANTHER" id="PTHR10204">
    <property type="entry name" value="NAD P H OXIDOREDUCTASE-RELATED"/>
    <property type="match status" value="1"/>
</dbReference>
<proteinExistence type="inferred from homology"/>
<gene>
    <name evidence="4" type="ORF">C5745_08895</name>
</gene>
<protein>
    <submittedName>
        <fullName evidence="4">Flavodoxin family protein</fullName>
    </submittedName>
</protein>
<dbReference type="OrthoDB" id="652200at2"/>
<dbReference type="PANTHER" id="PTHR10204:SF34">
    <property type="entry name" value="NAD(P)H DEHYDROGENASE [QUINONE] 1 ISOFORM 1"/>
    <property type="match status" value="1"/>
</dbReference>
<feature type="domain" description="Flavodoxin-like fold" evidence="3">
    <location>
        <begin position="1"/>
        <end position="201"/>
    </location>
</feature>
<sequence length="223" mass="25572">MKILIVLAHPEPKSFNAALYQSAIKTFIENGHEVRTTDLYTMKFNPVYDRSNFKSVKNPNFLKLQVEEIYAAEMNNSYTDETRIEQEKVEWCDLMIWQFPLWRFAPPAILKGWTDRIFTSGRFFKGGGYYENGTLKGKKALISVTTGSPEETYASDGFHGDILGILRPINRGILECVGFSVLEPEINYSVAHLTEDERKSLIGRWNSRLKNIFNEPIISAGKY</sequence>
<keyword evidence="5" id="KW-1185">Reference proteome</keyword>
<dbReference type="InterPro" id="IPR003680">
    <property type="entry name" value="Flavodoxin_fold"/>
</dbReference>